<sequence length="321" mass="33788">MSSRRRPAWATLPARIRAAVEALAGGPVVRADGCPDGFSPGFAARLTLADGRRRFVKAVDADAWPHEVGAYRTEAEVAAALPGAVPAPRLLGVYDDGHWCALAFEDVDGASPGRPWTSHDLRRVLDAAAGLARVPAPAGLPARHPRLGGWAGLAADPARVAALRRHAPWAARDLPRLVALERDGLAAARGDTLVHGDLYPHNILLTADRVVFVDWPHARRGSPLIDLVTILSSAAAENGNSAGRIEPEQFAPRGRAVTAVLAAHAGFLLAGGLAPPYRGLEAITDAKLHLGLGALRWLRDRLGVEVSAGAPGGPVPEPRRR</sequence>
<organism evidence="2 3">
    <name type="scientific">Dactylosporangium aurantiacum</name>
    <dbReference type="NCBI Taxonomy" id="35754"/>
    <lineage>
        <taxon>Bacteria</taxon>
        <taxon>Bacillati</taxon>
        <taxon>Actinomycetota</taxon>
        <taxon>Actinomycetes</taxon>
        <taxon>Micromonosporales</taxon>
        <taxon>Micromonosporaceae</taxon>
        <taxon>Dactylosporangium</taxon>
    </lineage>
</organism>
<dbReference type="EMBL" id="CP073767">
    <property type="protein sequence ID" value="UWZ51593.1"/>
    <property type="molecule type" value="Genomic_DNA"/>
</dbReference>
<dbReference type="InterPro" id="IPR002575">
    <property type="entry name" value="Aminoglycoside_PTrfase"/>
</dbReference>
<dbReference type="Gene3D" id="3.90.1200.10">
    <property type="match status" value="1"/>
</dbReference>
<proteinExistence type="predicted"/>
<dbReference type="OrthoDB" id="2570531at2"/>
<accession>A0A9Q9MA93</accession>
<feature type="domain" description="Aminoglycoside phosphotransferase" evidence="1">
    <location>
        <begin position="47"/>
        <end position="237"/>
    </location>
</feature>
<dbReference type="Proteomes" id="UP001058003">
    <property type="component" value="Chromosome"/>
</dbReference>
<evidence type="ECO:0000313" key="3">
    <source>
        <dbReference type="Proteomes" id="UP001058003"/>
    </source>
</evidence>
<keyword evidence="3" id="KW-1185">Reference proteome</keyword>
<name>A0A9Q9MA93_9ACTN</name>
<protein>
    <submittedName>
        <fullName evidence="2">Aminoglycoside phosphotransferase family protein</fullName>
    </submittedName>
</protein>
<dbReference type="Gene3D" id="3.30.200.20">
    <property type="entry name" value="Phosphorylase Kinase, domain 1"/>
    <property type="match status" value="1"/>
</dbReference>
<dbReference type="SUPFAM" id="SSF56112">
    <property type="entry name" value="Protein kinase-like (PK-like)"/>
    <property type="match status" value="1"/>
</dbReference>
<dbReference type="RefSeq" id="WP_052386654.1">
    <property type="nucleotide sequence ID" value="NZ_CP073767.1"/>
</dbReference>
<dbReference type="Pfam" id="PF01636">
    <property type="entry name" value="APH"/>
    <property type="match status" value="1"/>
</dbReference>
<gene>
    <name evidence="2" type="ORF">Daura_33260</name>
</gene>
<dbReference type="InterPro" id="IPR011009">
    <property type="entry name" value="Kinase-like_dom_sf"/>
</dbReference>
<evidence type="ECO:0000313" key="2">
    <source>
        <dbReference type="EMBL" id="UWZ51593.1"/>
    </source>
</evidence>
<evidence type="ECO:0000259" key="1">
    <source>
        <dbReference type="Pfam" id="PF01636"/>
    </source>
</evidence>
<dbReference type="AlphaFoldDB" id="A0A9Q9MA93"/>
<dbReference type="KEGG" id="daur:Daura_33260"/>
<reference evidence="2" key="1">
    <citation type="submission" date="2021-04" db="EMBL/GenBank/DDBJ databases">
        <title>Dactylosporangium aurantiacum NRRL B-8018 full assembly.</title>
        <authorList>
            <person name="Hartkoorn R.C."/>
            <person name="Beaudoing E."/>
            <person name="Hot D."/>
        </authorList>
    </citation>
    <scope>NUCLEOTIDE SEQUENCE</scope>
    <source>
        <strain evidence="2">NRRL B-8018</strain>
    </source>
</reference>